<evidence type="ECO:0000313" key="3">
    <source>
        <dbReference type="Proteomes" id="UP001066276"/>
    </source>
</evidence>
<comment type="caution">
    <text evidence="2">The sequence shown here is derived from an EMBL/GenBank/DDBJ whole genome shotgun (WGS) entry which is preliminary data.</text>
</comment>
<accession>A0AAV7L7L1</accession>
<name>A0AAV7L7L1_PLEWA</name>
<reference evidence="2" key="1">
    <citation type="journal article" date="2022" name="bioRxiv">
        <title>Sequencing and chromosome-scale assembly of the giantPleurodeles waltlgenome.</title>
        <authorList>
            <person name="Brown T."/>
            <person name="Elewa A."/>
            <person name="Iarovenko S."/>
            <person name="Subramanian E."/>
            <person name="Araus A.J."/>
            <person name="Petzold A."/>
            <person name="Susuki M."/>
            <person name="Suzuki K.-i.T."/>
            <person name="Hayashi T."/>
            <person name="Toyoda A."/>
            <person name="Oliveira C."/>
            <person name="Osipova E."/>
            <person name="Leigh N.D."/>
            <person name="Simon A."/>
            <person name="Yun M.H."/>
        </authorList>
    </citation>
    <scope>NUCLEOTIDE SEQUENCE</scope>
    <source>
        <strain evidence="2">20211129_DDA</strain>
        <tissue evidence="2">Liver</tissue>
    </source>
</reference>
<keyword evidence="3" id="KW-1185">Reference proteome</keyword>
<dbReference type="Proteomes" id="UP001066276">
    <property type="component" value="Chromosome 11"/>
</dbReference>
<gene>
    <name evidence="2" type="ORF">NDU88_000262</name>
</gene>
<dbReference type="EMBL" id="JANPWB010000015">
    <property type="protein sequence ID" value="KAJ1087068.1"/>
    <property type="molecule type" value="Genomic_DNA"/>
</dbReference>
<protein>
    <submittedName>
        <fullName evidence="2">Uncharacterized protein</fullName>
    </submittedName>
</protein>
<proteinExistence type="predicted"/>
<sequence length="235" mass="25408">MYRHSTPVPASSPTERRILYRHSTPVPASSPTERRILYRDSTTVPAASPDERGILYRAVPRFLHLLRQRGGFCTGTVPRFQQHLRMKGGFCTGQYHGSCIFSNREADSVPAQYHGSYIISDRKADSARPEMSRDSSRLPAASLDERRSLPGSAAPRCGVGQAGQALEARISPGVSLQALVERIVSPGTGHGRVYDAAQRITFSGGDRLCSGLKLRAARSVPPSGGEPGTQAHSQA</sequence>
<organism evidence="2 3">
    <name type="scientific">Pleurodeles waltl</name>
    <name type="common">Iberian ribbed newt</name>
    <dbReference type="NCBI Taxonomy" id="8319"/>
    <lineage>
        <taxon>Eukaryota</taxon>
        <taxon>Metazoa</taxon>
        <taxon>Chordata</taxon>
        <taxon>Craniata</taxon>
        <taxon>Vertebrata</taxon>
        <taxon>Euteleostomi</taxon>
        <taxon>Amphibia</taxon>
        <taxon>Batrachia</taxon>
        <taxon>Caudata</taxon>
        <taxon>Salamandroidea</taxon>
        <taxon>Salamandridae</taxon>
        <taxon>Pleurodelinae</taxon>
        <taxon>Pleurodeles</taxon>
    </lineage>
</organism>
<feature type="region of interest" description="Disordered" evidence="1">
    <location>
        <begin position="122"/>
        <end position="155"/>
    </location>
</feature>
<evidence type="ECO:0000256" key="1">
    <source>
        <dbReference type="SAM" id="MobiDB-lite"/>
    </source>
</evidence>
<evidence type="ECO:0000313" key="2">
    <source>
        <dbReference type="EMBL" id="KAJ1087068.1"/>
    </source>
</evidence>
<feature type="compositionally biased region" description="Basic and acidic residues" evidence="1">
    <location>
        <begin position="122"/>
        <end position="136"/>
    </location>
</feature>
<dbReference type="AlphaFoldDB" id="A0AAV7L7L1"/>